<dbReference type="InterPro" id="IPR000600">
    <property type="entry name" value="ROK"/>
</dbReference>
<evidence type="ECO:0000256" key="3">
    <source>
        <dbReference type="ARBA" id="ARBA00022629"/>
    </source>
</evidence>
<gene>
    <name evidence="4" type="ORF">NV381_18465</name>
</gene>
<dbReference type="Pfam" id="PF00480">
    <property type="entry name" value="ROK"/>
    <property type="match status" value="1"/>
</dbReference>
<dbReference type="InterPro" id="IPR036388">
    <property type="entry name" value="WH-like_DNA-bd_sf"/>
</dbReference>
<keyword evidence="3" id="KW-0859">Xylose metabolism</keyword>
<comment type="similarity">
    <text evidence="2">Belongs to the ROK (NagC/XylR) family.</text>
</comment>
<dbReference type="SUPFAM" id="SSF53067">
    <property type="entry name" value="Actin-like ATPase domain"/>
    <property type="match status" value="1"/>
</dbReference>
<evidence type="ECO:0000313" key="4">
    <source>
        <dbReference type="EMBL" id="MCR8633187.1"/>
    </source>
</evidence>
<name>A0ABT1YJ28_9BACL</name>
<keyword evidence="3" id="KW-0119">Carbohydrate metabolism</keyword>
<dbReference type="Gene3D" id="3.30.420.40">
    <property type="match status" value="2"/>
</dbReference>
<sequence>MKLTGRNHVHTKLNNKIVILQTLLRHGAMSRQDIAELTKLTPATITNLTAELIAEQLLVECGSVVPAKQRAGRRSVELDVQTNSMYVAGVHVRQDRWEAAIVNIKGEVISSRQWPLDGLNWTQLIPEIIQELKGFFHENKQYVVYAVGIGSFGLIRHVTGKVLQPNMGAVPELPLVEELERHLKLPVYIDNNVRAMAQAESLYGQGKIAENFLFVYIGWGIGAGLVLHHELYRSGATGAGELGHMTLFPDGEPCWCGNRGCLEMYASDAVLVKRLKLSGTDDLLKLARDGNTMARAALEEAGVGIGVALASYNNIFQIERVIIGGVLALEDLPLVHRVREEIQSRSFLARLHPVEVTVSSLGPNIGTIGAASLAVDMHFLTLKD</sequence>
<dbReference type="InterPro" id="IPR036390">
    <property type="entry name" value="WH_DNA-bd_sf"/>
</dbReference>
<proteinExistence type="inferred from homology"/>
<organism evidence="4 5">
    <name type="scientific">Paenibacillus radicis</name>
    <name type="common">ex Xue et al. 2023</name>
    <dbReference type="NCBI Taxonomy" id="2972489"/>
    <lineage>
        <taxon>Bacteria</taxon>
        <taxon>Bacillati</taxon>
        <taxon>Bacillota</taxon>
        <taxon>Bacilli</taxon>
        <taxon>Bacillales</taxon>
        <taxon>Paenibacillaceae</taxon>
        <taxon>Paenibacillus</taxon>
    </lineage>
</organism>
<dbReference type="PANTHER" id="PTHR18964">
    <property type="entry name" value="ROK (REPRESSOR, ORF, KINASE) FAMILY"/>
    <property type="match status" value="1"/>
</dbReference>
<keyword evidence="5" id="KW-1185">Reference proteome</keyword>
<dbReference type="SUPFAM" id="SSF46785">
    <property type="entry name" value="Winged helix' DNA-binding domain"/>
    <property type="match status" value="1"/>
</dbReference>
<accession>A0ABT1YJ28</accession>
<dbReference type="PANTHER" id="PTHR18964:SF149">
    <property type="entry name" value="BIFUNCTIONAL UDP-N-ACETYLGLUCOSAMINE 2-EPIMERASE_N-ACETYLMANNOSAMINE KINASE"/>
    <property type="match status" value="1"/>
</dbReference>
<dbReference type="Proteomes" id="UP001300012">
    <property type="component" value="Unassembled WGS sequence"/>
</dbReference>
<evidence type="ECO:0000256" key="2">
    <source>
        <dbReference type="ARBA" id="ARBA00006479"/>
    </source>
</evidence>
<comment type="function">
    <text evidence="1">Transcriptional repressor of xylose-utilizing enzymes.</text>
</comment>
<evidence type="ECO:0000256" key="1">
    <source>
        <dbReference type="ARBA" id="ARBA00002486"/>
    </source>
</evidence>
<dbReference type="RefSeq" id="WP_258214764.1">
    <property type="nucleotide sequence ID" value="NZ_JANQBD010000013.1"/>
</dbReference>
<dbReference type="InterPro" id="IPR043129">
    <property type="entry name" value="ATPase_NBD"/>
</dbReference>
<protein>
    <submittedName>
        <fullName evidence="4">ROK family protein</fullName>
    </submittedName>
</protein>
<comment type="caution">
    <text evidence="4">The sequence shown here is derived from an EMBL/GenBank/DDBJ whole genome shotgun (WGS) entry which is preliminary data.</text>
</comment>
<dbReference type="EMBL" id="JANQBD010000013">
    <property type="protein sequence ID" value="MCR8633187.1"/>
    <property type="molecule type" value="Genomic_DNA"/>
</dbReference>
<reference evidence="4 5" key="1">
    <citation type="submission" date="2022-08" db="EMBL/GenBank/DDBJ databases">
        <title>Paenibacillus endoradicis sp. nov., Paenibacillus radicibacter sp. nov and Paenibacillus pararadicis sp. nov., three cold-adapted plant growth-promoting bacteria isolated from root of Larix gmelinii in Great Khingan.</title>
        <authorList>
            <person name="Xue H."/>
        </authorList>
    </citation>
    <scope>NUCLEOTIDE SEQUENCE [LARGE SCALE GENOMIC DNA]</scope>
    <source>
        <strain evidence="4 5">N5-1-1-5</strain>
    </source>
</reference>
<evidence type="ECO:0000313" key="5">
    <source>
        <dbReference type="Proteomes" id="UP001300012"/>
    </source>
</evidence>
<dbReference type="Gene3D" id="1.10.10.10">
    <property type="entry name" value="Winged helix-like DNA-binding domain superfamily/Winged helix DNA-binding domain"/>
    <property type="match status" value="1"/>
</dbReference>